<dbReference type="InterPro" id="IPR025568">
    <property type="entry name" value="DUF4334"/>
</dbReference>
<evidence type="ECO:0000313" key="2">
    <source>
        <dbReference type="Proteomes" id="UP000253688"/>
    </source>
</evidence>
<dbReference type="STRING" id="40215.BVL33_15225"/>
<protein>
    <submittedName>
        <fullName evidence="1">Uncharacterized protein</fullName>
    </submittedName>
</protein>
<reference evidence="1 2" key="1">
    <citation type="submission" date="2018-04" db="EMBL/GenBank/DDBJ databases">
        <title>Acinetobacter junii Genome sequencing and assembly.</title>
        <authorList>
            <person name="Su J."/>
            <person name="Rensing C."/>
            <person name="Mazhar H.S."/>
        </authorList>
    </citation>
    <scope>NUCLEOTIDE SEQUENCE [LARGE SCALE GENOMIC DNA]</scope>
    <source>
        <strain evidence="1 2">SC22</strain>
    </source>
</reference>
<dbReference type="Gene3D" id="2.40.128.580">
    <property type="entry name" value="GXWXG domain"/>
    <property type="match status" value="1"/>
</dbReference>
<accession>A0A365PMV1</accession>
<dbReference type="Pfam" id="PF14232">
    <property type="entry name" value="DUF4334"/>
    <property type="match status" value="1"/>
</dbReference>
<dbReference type="InterPro" id="IPR025951">
    <property type="entry name" value="GXWXG_dom"/>
</dbReference>
<proteinExistence type="predicted"/>
<dbReference type="Pfam" id="PF14231">
    <property type="entry name" value="GXWXG"/>
    <property type="match status" value="1"/>
</dbReference>
<dbReference type="Proteomes" id="UP000253688">
    <property type="component" value="Unassembled WGS sequence"/>
</dbReference>
<dbReference type="RefSeq" id="WP_112986901.1">
    <property type="nucleotide sequence ID" value="NZ_BKYB01000119.1"/>
</dbReference>
<comment type="caution">
    <text evidence="1">The sequence shown here is derived from an EMBL/GenBank/DDBJ whole genome shotgun (WGS) entry which is preliminary data.</text>
</comment>
<evidence type="ECO:0000313" key="1">
    <source>
        <dbReference type="EMBL" id="RBA49724.1"/>
    </source>
</evidence>
<sequence>MNISEIFDGKKMDTQEMMNYFDHLESVDCEFMHGQWKGLEVITSHPMNGLLDKANWYGKKFIDDETVFPLVLLNPKSSNLFSIDPKWLPLGLDFSFLKSKSKYLVRGLRLLKTDKSKARLRMIEFRGKSSATMIYDEKPINDVFRRIDQNTVLGWMDLKDQAQPYFFILIRDEGSKHLWE</sequence>
<name>A0A365PMV1_ACIJU</name>
<dbReference type="EMBL" id="QEWH01000010">
    <property type="protein sequence ID" value="RBA49724.1"/>
    <property type="molecule type" value="Genomic_DNA"/>
</dbReference>
<dbReference type="AlphaFoldDB" id="A0A365PMV1"/>
<gene>
    <name evidence="1" type="ORF">DC346_02380</name>
</gene>
<organism evidence="1 2">
    <name type="scientific">Acinetobacter junii</name>
    <dbReference type="NCBI Taxonomy" id="40215"/>
    <lineage>
        <taxon>Bacteria</taxon>
        <taxon>Pseudomonadati</taxon>
        <taxon>Pseudomonadota</taxon>
        <taxon>Gammaproteobacteria</taxon>
        <taxon>Moraxellales</taxon>
        <taxon>Moraxellaceae</taxon>
        <taxon>Acinetobacter</taxon>
    </lineage>
</organism>